<feature type="compositionally biased region" description="Low complexity" evidence="1">
    <location>
        <begin position="81"/>
        <end position="94"/>
    </location>
</feature>
<feature type="transmembrane region" description="Helical" evidence="2">
    <location>
        <begin position="205"/>
        <end position="227"/>
    </location>
</feature>
<evidence type="ECO:0000313" key="4">
    <source>
        <dbReference type="EMBL" id="MES0835462.1"/>
    </source>
</evidence>
<feature type="transmembrane region" description="Helical" evidence="2">
    <location>
        <begin position="308"/>
        <end position="341"/>
    </location>
</feature>
<feature type="compositionally biased region" description="Low complexity" evidence="1">
    <location>
        <begin position="26"/>
        <end position="66"/>
    </location>
</feature>
<organism evidence="4 5">
    <name type="scientific">Nocardiopsis tropica</name>
    <dbReference type="NCBI Taxonomy" id="109330"/>
    <lineage>
        <taxon>Bacteria</taxon>
        <taxon>Bacillati</taxon>
        <taxon>Actinomycetota</taxon>
        <taxon>Actinomycetes</taxon>
        <taxon>Streptosporangiales</taxon>
        <taxon>Nocardiopsidaceae</taxon>
        <taxon>Nocardiopsis</taxon>
    </lineage>
</organism>
<feature type="region of interest" description="Disordered" evidence="1">
    <location>
        <begin position="1"/>
        <end position="174"/>
    </location>
</feature>
<evidence type="ECO:0000313" key="5">
    <source>
        <dbReference type="Proteomes" id="UP001432401"/>
    </source>
</evidence>
<dbReference type="InterPro" id="IPR018476">
    <property type="entry name" value="GlyceroP-diester-Pdiesterase_M"/>
</dbReference>
<accession>A0ABV1ZWH2</accession>
<proteinExistence type="predicted"/>
<evidence type="ECO:0000259" key="3">
    <source>
        <dbReference type="Pfam" id="PF10110"/>
    </source>
</evidence>
<keyword evidence="2" id="KW-0472">Membrane</keyword>
<feature type="transmembrane region" description="Helical" evidence="2">
    <location>
        <begin position="347"/>
        <end position="373"/>
    </location>
</feature>
<keyword evidence="2" id="KW-0812">Transmembrane</keyword>
<dbReference type="RefSeq" id="WP_352984395.1">
    <property type="nucleotide sequence ID" value="NZ_JBEQNA010000003.1"/>
</dbReference>
<evidence type="ECO:0000256" key="1">
    <source>
        <dbReference type="SAM" id="MobiDB-lite"/>
    </source>
</evidence>
<feature type="compositionally biased region" description="Low complexity" evidence="1">
    <location>
        <begin position="154"/>
        <end position="163"/>
    </location>
</feature>
<feature type="compositionally biased region" description="Basic and acidic residues" evidence="1">
    <location>
        <begin position="1"/>
        <end position="10"/>
    </location>
</feature>
<feature type="compositionally biased region" description="Gly residues" evidence="1">
    <location>
        <begin position="126"/>
        <end position="139"/>
    </location>
</feature>
<feature type="compositionally biased region" description="Gly residues" evidence="1">
    <location>
        <begin position="95"/>
        <end position="116"/>
    </location>
</feature>
<gene>
    <name evidence="4" type="ORF">ABUK86_16910</name>
</gene>
<feature type="transmembrane region" description="Helical" evidence="2">
    <location>
        <begin position="410"/>
        <end position="439"/>
    </location>
</feature>
<feature type="domain" description="Glycerophosphoryl diester phosphodiesterase membrane" evidence="3">
    <location>
        <begin position="359"/>
        <end position="483"/>
    </location>
</feature>
<sequence length="512" mass="52951">MTQEDDHRDTSGSSPGAPGDGGSSGGAPSEPGGWAAPGSAPSAPESPAGGPAVPSGPQERPGFAAPGSGGPAHGDVPPQDPYGAPGAGPQSYGQQGYGPQPGYGQQGHGPPSGYGQQGYAPQPGYGQQGHGQPGYGQPPGYGPQSYGQQGYGPQGYAPQPGYSSPLPPGIPRAPKPGVVPLRPLALGDVFNGAFSLIRSNPRTTVGLSLVVMAIAAVLTSLASAWYLDDYTAWMDEVLVDPAAVDPNAPLFPGSPLTFVLMFAGELIVYLGGFVLLGLLAAAIGMAVLGHRLTPRQAWEAARGRIGAIIGLALVKLAIQFVMWTAFVVAATLSFVLGIVVGVEGGPAAGIVVGLLVFLLATAVVVAPSTWIWVRLYYAMPMIVLERLGPGQAMARSWRLSQGQWWRTCGYWLLTLVIVLLVGSILNMPFGIAAGVFTFIDATATWTVVASAALTYVGTVLVYAVTQPFSAGVTTLLYVDLRMRREGLDLKLHEAARAGYEAGPEIYLPEPRT</sequence>
<dbReference type="Proteomes" id="UP001432401">
    <property type="component" value="Unassembled WGS sequence"/>
</dbReference>
<protein>
    <submittedName>
        <fullName evidence="4">Glycerophosphoryl diester phosphodiesterase membrane domain-containing protein</fullName>
    </submittedName>
</protein>
<evidence type="ECO:0000256" key="2">
    <source>
        <dbReference type="SAM" id="Phobius"/>
    </source>
</evidence>
<feature type="transmembrane region" description="Helical" evidence="2">
    <location>
        <begin position="266"/>
        <end position="288"/>
    </location>
</feature>
<keyword evidence="5" id="KW-1185">Reference proteome</keyword>
<feature type="compositionally biased region" description="Pro residues" evidence="1">
    <location>
        <begin position="165"/>
        <end position="174"/>
    </location>
</feature>
<comment type="caution">
    <text evidence="4">The sequence shown here is derived from an EMBL/GenBank/DDBJ whole genome shotgun (WGS) entry which is preliminary data.</text>
</comment>
<name>A0ABV1ZWH2_9ACTN</name>
<dbReference type="EMBL" id="JBEQNB010000008">
    <property type="protein sequence ID" value="MES0835462.1"/>
    <property type="molecule type" value="Genomic_DNA"/>
</dbReference>
<reference evidence="4 5" key="1">
    <citation type="submission" date="2024-06" db="EMBL/GenBank/DDBJ databases">
        <authorList>
            <person name="Bataeva Y.V."/>
            <person name="Grigorian L.N."/>
            <person name="Solomentsev V.I."/>
        </authorList>
    </citation>
    <scope>NUCLEOTIDE SEQUENCE [LARGE SCALE GENOMIC DNA]</scope>
    <source>
        <strain evidence="5">SCPM-O-B-12605 (RCAM04882)</strain>
    </source>
</reference>
<keyword evidence="2" id="KW-1133">Transmembrane helix</keyword>
<dbReference type="Pfam" id="PF10110">
    <property type="entry name" value="GPDPase_memb"/>
    <property type="match status" value="1"/>
</dbReference>